<keyword evidence="4" id="KW-0342">GTP-binding</keyword>
<proteinExistence type="predicted"/>
<evidence type="ECO:0000256" key="5">
    <source>
        <dbReference type="ARBA" id="ARBA00023224"/>
    </source>
</evidence>
<evidence type="ECO:0000256" key="3">
    <source>
        <dbReference type="ARBA" id="ARBA00022741"/>
    </source>
</evidence>
<keyword evidence="3" id="KW-0547">Nucleotide-binding</keyword>
<dbReference type="GeneID" id="101852793"/>
<keyword evidence="2" id="KW-0479">Metal-binding</keyword>
<evidence type="ECO:0000256" key="1">
    <source>
        <dbReference type="ARBA" id="ARBA00011356"/>
    </source>
</evidence>
<gene>
    <name evidence="8" type="primary">LOC101852793</name>
</gene>
<dbReference type="InterPro" id="IPR027417">
    <property type="entry name" value="P-loop_NTPase"/>
</dbReference>
<accession>A0ABM1A821</accession>
<keyword evidence="7" id="KW-1185">Reference proteome</keyword>
<name>A0ABM1A821_APLCA</name>
<evidence type="ECO:0000313" key="7">
    <source>
        <dbReference type="Proteomes" id="UP000694888"/>
    </source>
</evidence>
<dbReference type="PROSITE" id="PS51882">
    <property type="entry name" value="G_ALPHA"/>
    <property type="match status" value="1"/>
</dbReference>
<dbReference type="Pfam" id="PF00503">
    <property type="entry name" value="G-alpha"/>
    <property type="match status" value="1"/>
</dbReference>
<dbReference type="SUPFAM" id="SSF47895">
    <property type="entry name" value="Transducin (alpha subunit), insertion domain"/>
    <property type="match status" value="1"/>
</dbReference>
<dbReference type="SUPFAM" id="SSF52540">
    <property type="entry name" value="P-loop containing nucleoside triphosphate hydrolases"/>
    <property type="match status" value="1"/>
</dbReference>
<evidence type="ECO:0000256" key="4">
    <source>
        <dbReference type="ARBA" id="ARBA00023134"/>
    </source>
</evidence>
<dbReference type="Gene3D" id="3.40.50.300">
    <property type="entry name" value="P-loop containing nucleotide triphosphate hydrolases"/>
    <property type="match status" value="1"/>
</dbReference>
<protein>
    <submittedName>
        <fullName evidence="8">Guanine nucleotide-binding protein G(O) subunit alpha isoform X1</fullName>
    </submittedName>
</protein>
<dbReference type="RefSeq" id="XP_012942618.1">
    <property type="nucleotide sequence ID" value="XM_013087164.2"/>
</dbReference>
<dbReference type="PANTHER" id="PTHR10218">
    <property type="entry name" value="GTP-BINDING PROTEIN ALPHA SUBUNIT"/>
    <property type="match status" value="1"/>
</dbReference>
<dbReference type="SMART" id="SM00275">
    <property type="entry name" value="G_alpha"/>
    <property type="match status" value="1"/>
</dbReference>
<evidence type="ECO:0000256" key="6">
    <source>
        <dbReference type="SAM" id="MobiDB-lite"/>
    </source>
</evidence>
<dbReference type="Gene3D" id="1.10.400.10">
    <property type="entry name" value="GI Alpha 1, domain 2-like"/>
    <property type="match status" value="1"/>
</dbReference>
<evidence type="ECO:0000313" key="8">
    <source>
        <dbReference type="RefSeq" id="XP_012942618.1"/>
    </source>
</evidence>
<dbReference type="PANTHER" id="PTHR10218:SF302">
    <property type="entry name" value="GUANINE NUCLEOTIDE-BINDING PROTEIN ALPHA-5 SUBUNIT"/>
    <property type="match status" value="1"/>
</dbReference>
<feature type="region of interest" description="Disordered" evidence="6">
    <location>
        <begin position="15"/>
        <end position="36"/>
    </location>
</feature>
<evidence type="ECO:0000256" key="2">
    <source>
        <dbReference type="ARBA" id="ARBA00022723"/>
    </source>
</evidence>
<dbReference type="PRINTS" id="PR00318">
    <property type="entry name" value="GPROTEINA"/>
</dbReference>
<organism evidence="7 8">
    <name type="scientific">Aplysia californica</name>
    <name type="common">California sea hare</name>
    <dbReference type="NCBI Taxonomy" id="6500"/>
    <lineage>
        <taxon>Eukaryota</taxon>
        <taxon>Metazoa</taxon>
        <taxon>Spiralia</taxon>
        <taxon>Lophotrochozoa</taxon>
        <taxon>Mollusca</taxon>
        <taxon>Gastropoda</taxon>
        <taxon>Heterobranchia</taxon>
        <taxon>Euthyneura</taxon>
        <taxon>Tectipleura</taxon>
        <taxon>Aplysiida</taxon>
        <taxon>Aplysioidea</taxon>
        <taxon>Aplysiidae</taxon>
        <taxon>Aplysia</taxon>
    </lineage>
</organism>
<dbReference type="InterPro" id="IPR011025">
    <property type="entry name" value="GproteinA_insert"/>
</dbReference>
<dbReference type="CDD" id="cd00066">
    <property type="entry name" value="G-alpha"/>
    <property type="match status" value="1"/>
</dbReference>
<keyword evidence="5" id="KW-0807">Transducer</keyword>
<reference evidence="8" key="1">
    <citation type="submission" date="2025-08" db="UniProtKB">
        <authorList>
            <consortium name="RefSeq"/>
        </authorList>
    </citation>
    <scope>IDENTIFICATION</scope>
</reference>
<comment type="subunit">
    <text evidence="1">G proteins are composed of 3 units; alpha, beta and gamma. The alpha chain contains the guanine nucleotide binding site.</text>
</comment>
<dbReference type="InterPro" id="IPR001019">
    <property type="entry name" value="Gprotein_alpha_su"/>
</dbReference>
<sequence>MLRNKNKTFSLTTMSKGGRSAIARSRSIDQQLDEERGRREREVQLLILGPPGVGKSTFLKQVRLHHGDQFPPEERRKYHDQIMQNVATGLVQLMEHMERMGLKFDSPDTERLSDDFRKKHPRVSFVALIKKFKEADDEAEEICPATTKAELTKRLSSLDVYQPESPIVDHMHTLWADPSMQYCFSRRLKFDTDKLTQSSEYFLQHIGRICSADYVASIQDIMYICWPTLGIQEHTFRVDQLLYRMVDVAGQRSMRKKWIHFFEEAVAVLFFVSLASYDEPLEEDTSVNSLQDSLQAFNEVSHSHFLNKTEFILFLNKKDLLAQKLKTTPLSTCFPSYSGNQNPDSCIRYIKEQFTQNKPSQKQMYAHACCAIDVPFMKDLLSTVVDRIVDINLRRTKAM</sequence>
<dbReference type="Proteomes" id="UP000694888">
    <property type="component" value="Unplaced"/>
</dbReference>